<keyword evidence="11" id="KW-1185">Reference proteome</keyword>
<comment type="similarity">
    <text evidence="2">Belongs to the GerABKC lipoprotein family.</text>
</comment>
<evidence type="ECO:0000256" key="5">
    <source>
        <dbReference type="ARBA" id="ARBA00023136"/>
    </source>
</evidence>
<organism evidence="10 11">
    <name type="scientific">Paenibacillus azoreducens</name>
    <dbReference type="NCBI Taxonomy" id="116718"/>
    <lineage>
        <taxon>Bacteria</taxon>
        <taxon>Bacillati</taxon>
        <taxon>Bacillota</taxon>
        <taxon>Bacilli</taxon>
        <taxon>Bacillales</taxon>
        <taxon>Paenibacillaceae</taxon>
        <taxon>Paenibacillus</taxon>
    </lineage>
</organism>
<evidence type="ECO:0000259" key="8">
    <source>
        <dbReference type="Pfam" id="PF05504"/>
    </source>
</evidence>
<dbReference type="InterPro" id="IPR046953">
    <property type="entry name" value="Spore_GerAC-like_C"/>
</dbReference>
<dbReference type="InterPro" id="IPR057336">
    <property type="entry name" value="GerAC_N"/>
</dbReference>
<dbReference type="GO" id="GO:0009847">
    <property type="term" value="P:spore germination"/>
    <property type="evidence" value="ECO:0007669"/>
    <property type="project" value="InterPro"/>
</dbReference>
<evidence type="ECO:0000259" key="9">
    <source>
        <dbReference type="Pfam" id="PF25198"/>
    </source>
</evidence>
<evidence type="ECO:0000256" key="4">
    <source>
        <dbReference type="ARBA" id="ARBA00022729"/>
    </source>
</evidence>
<sequence length="374" mass="41865">MKRPNAALSMIIVIAMLTGCWDREYLKDLNLAYSIGFDLTKDHKIKETVELIIPPESEQTATKNEIHSGVGLTSRGASNEIRSRVRGNMRVLKNGIQLISKSLALDGIMAPMDVNFRDPGNPIANVRMVVTEHEAGEIINQKKVGVLKIGDFLTQKINSLEKMSLFYPPETVDSVYRALLDPGQDFALPYITKKGEEIIAKGVALFHDQFYSGSLNTDESIVLVLLKGRRGDSARLTKKIDINPSDSTHGEISFNVGKKKIKRKFKVYVSKNGDVHVNLSIKLKAIVEEYTGATPLNDKAISRVNKELSDILTKEAQDVIRKIQKANCDIFGVGRHLIAYHNHVWKQKNWAKDYRDVQFHTKVQVSVISTGVIQ</sequence>
<comment type="subcellular location">
    <subcellularLocation>
        <location evidence="1">Membrane</location>
        <topology evidence="1">Lipid-anchor</topology>
    </subcellularLocation>
</comment>
<gene>
    <name evidence="10" type="ORF">J34TS1_00880</name>
</gene>
<evidence type="ECO:0000256" key="3">
    <source>
        <dbReference type="ARBA" id="ARBA00022544"/>
    </source>
</evidence>
<keyword evidence="5" id="KW-0472">Membrane</keyword>
<evidence type="ECO:0000313" key="10">
    <source>
        <dbReference type="EMBL" id="GIO45323.1"/>
    </source>
</evidence>
<reference evidence="10 11" key="1">
    <citation type="submission" date="2021-03" db="EMBL/GenBank/DDBJ databases">
        <title>Antimicrobial resistance genes in bacteria isolated from Japanese honey, and their potential for conferring macrolide and lincosamide resistance in the American foulbrood pathogen Paenibacillus larvae.</title>
        <authorList>
            <person name="Okamoto M."/>
            <person name="Kumagai M."/>
            <person name="Kanamori H."/>
            <person name="Takamatsu D."/>
        </authorList>
    </citation>
    <scope>NUCLEOTIDE SEQUENCE [LARGE SCALE GENOMIC DNA]</scope>
    <source>
        <strain evidence="10 11">J34TS1</strain>
    </source>
</reference>
<dbReference type="NCBIfam" id="TIGR02887">
    <property type="entry name" value="spore_ger_x_C"/>
    <property type="match status" value="1"/>
</dbReference>
<dbReference type="InterPro" id="IPR038501">
    <property type="entry name" value="Spore_GerAC_C_sf"/>
</dbReference>
<dbReference type="EMBL" id="BORT01000001">
    <property type="protein sequence ID" value="GIO45323.1"/>
    <property type="molecule type" value="Genomic_DNA"/>
</dbReference>
<accession>A0A919Y8W0</accession>
<feature type="domain" description="Spore germination GerAC-like C-terminal" evidence="8">
    <location>
        <begin position="201"/>
        <end position="371"/>
    </location>
</feature>
<dbReference type="PROSITE" id="PS51257">
    <property type="entry name" value="PROKAR_LIPOPROTEIN"/>
    <property type="match status" value="1"/>
</dbReference>
<proteinExistence type="inferred from homology"/>
<dbReference type="PANTHER" id="PTHR35789:SF1">
    <property type="entry name" value="SPORE GERMINATION PROTEIN B3"/>
    <property type="match status" value="1"/>
</dbReference>
<name>A0A919Y8W0_9BACL</name>
<protein>
    <submittedName>
        <fullName evidence="10">Germination protein KC</fullName>
    </submittedName>
</protein>
<dbReference type="AlphaFoldDB" id="A0A919Y8W0"/>
<evidence type="ECO:0000313" key="11">
    <source>
        <dbReference type="Proteomes" id="UP000682811"/>
    </source>
</evidence>
<dbReference type="PANTHER" id="PTHR35789">
    <property type="entry name" value="SPORE GERMINATION PROTEIN B3"/>
    <property type="match status" value="1"/>
</dbReference>
<keyword evidence="3" id="KW-0309">Germination</keyword>
<dbReference type="Gene3D" id="3.30.300.210">
    <property type="entry name" value="Nutrient germinant receptor protein C, domain 3"/>
    <property type="match status" value="1"/>
</dbReference>
<dbReference type="Proteomes" id="UP000682811">
    <property type="component" value="Unassembled WGS sequence"/>
</dbReference>
<evidence type="ECO:0000256" key="7">
    <source>
        <dbReference type="ARBA" id="ARBA00023288"/>
    </source>
</evidence>
<dbReference type="Pfam" id="PF25198">
    <property type="entry name" value="Spore_GerAC_N"/>
    <property type="match status" value="1"/>
</dbReference>
<dbReference type="InterPro" id="IPR008844">
    <property type="entry name" value="Spore_GerAC-like"/>
</dbReference>
<evidence type="ECO:0000256" key="6">
    <source>
        <dbReference type="ARBA" id="ARBA00023139"/>
    </source>
</evidence>
<feature type="domain" description="Spore germination protein N-terminal" evidence="9">
    <location>
        <begin position="22"/>
        <end position="192"/>
    </location>
</feature>
<keyword evidence="7" id="KW-0449">Lipoprotein</keyword>
<comment type="caution">
    <text evidence="10">The sequence shown here is derived from an EMBL/GenBank/DDBJ whole genome shotgun (WGS) entry which is preliminary data.</text>
</comment>
<keyword evidence="4" id="KW-0732">Signal</keyword>
<dbReference type="GO" id="GO:0016020">
    <property type="term" value="C:membrane"/>
    <property type="evidence" value="ECO:0007669"/>
    <property type="project" value="UniProtKB-SubCell"/>
</dbReference>
<dbReference type="RefSeq" id="WP_212976538.1">
    <property type="nucleotide sequence ID" value="NZ_AP025343.1"/>
</dbReference>
<dbReference type="Pfam" id="PF05504">
    <property type="entry name" value="Spore_GerAC"/>
    <property type="match status" value="1"/>
</dbReference>
<evidence type="ECO:0000256" key="2">
    <source>
        <dbReference type="ARBA" id="ARBA00007886"/>
    </source>
</evidence>
<keyword evidence="6" id="KW-0564">Palmitate</keyword>
<evidence type="ECO:0000256" key="1">
    <source>
        <dbReference type="ARBA" id="ARBA00004635"/>
    </source>
</evidence>